<dbReference type="Pfam" id="PF20221">
    <property type="entry name" value="DUF6580"/>
    <property type="match status" value="1"/>
</dbReference>
<gene>
    <name evidence="2" type="ORF">GCM10017044_12570</name>
</gene>
<evidence type="ECO:0000313" key="3">
    <source>
        <dbReference type="Proteomes" id="UP000630923"/>
    </source>
</evidence>
<accession>A0A919APU5</accession>
<reference evidence="2" key="1">
    <citation type="journal article" date="2014" name="Int. J. Syst. Evol. Microbiol.">
        <title>Complete genome sequence of Corynebacterium casei LMG S-19264T (=DSM 44701T), isolated from a smear-ripened cheese.</title>
        <authorList>
            <consortium name="US DOE Joint Genome Institute (JGI-PGF)"/>
            <person name="Walter F."/>
            <person name="Albersmeier A."/>
            <person name="Kalinowski J."/>
            <person name="Ruckert C."/>
        </authorList>
    </citation>
    <scope>NUCLEOTIDE SEQUENCE</scope>
    <source>
        <strain evidence="2">KCTC 42590</strain>
    </source>
</reference>
<keyword evidence="1" id="KW-0812">Transmembrane</keyword>
<proteinExistence type="predicted"/>
<name>A0A919APU5_9PROT</name>
<organism evidence="2 3">
    <name type="scientific">Kordiimonas sediminis</name>
    <dbReference type="NCBI Taxonomy" id="1735581"/>
    <lineage>
        <taxon>Bacteria</taxon>
        <taxon>Pseudomonadati</taxon>
        <taxon>Pseudomonadota</taxon>
        <taxon>Alphaproteobacteria</taxon>
        <taxon>Kordiimonadales</taxon>
        <taxon>Kordiimonadaceae</taxon>
        <taxon>Kordiimonas</taxon>
    </lineage>
</organism>
<dbReference type="Proteomes" id="UP000630923">
    <property type="component" value="Unassembled WGS sequence"/>
</dbReference>
<protein>
    <submittedName>
        <fullName evidence="2">Uncharacterized protein</fullName>
    </submittedName>
</protein>
<feature type="transmembrane region" description="Helical" evidence="1">
    <location>
        <begin position="64"/>
        <end position="81"/>
    </location>
</feature>
<reference evidence="2" key="2">
    <citation type="submission" date="2020-09" db="EMBL/GenBank/DDBJ databases">
        <authorList>
            <person name="Sun Q."/>
            <person name="Kim S."/>
        </authorList>
    </citation>
    <scope>NUCLEOTIDE SEQUENCE</scope>
    <source>
        <strain evidence="2">KCTC 42590</strain>
    </source>
</reference>
<keyword evidence="1" id="KW-1133">Transmembrane helix</keyword>
<keyword evidence="1" id="KW-0472">Membrane</keyword>
<evidence type="ECO:0000256" key="1">
    <source>
        <dbReference type="SAM" id="Phobius"/>
    </source>
</evidence>
<dbReference type="InterPro" id="IPR046487">
    <property type="entry name" value="DUF6580"/>
</dbReference>
<feature type="transmembrane region" description="Helical" evidence="1">
    <location>
        <begin position="129"/>
        <end position="150"/>
    </location>
</feature>
<dbReference type="EMBL" id="BNCI01000001">
    <property type="protein sequence ID" value="GHF19420.1"/>
    <property type="molecule type" value="Genomic_DNA"/>
</dbReference>
<evidence type="ECO:0000313" key="2">
    <source>
        <dbReference type="EMBL" id="GHF19420.1"/>
    </source>
</evidence>
<sequence>MQIFLIVFAVITRLVPHAWNFTAVGSVGLFAGANLSLRKALIVPLVPLLISDMMIGFYSWQSMLGVYLGFLMAPVIGHYLIKGREKVITVAGGVGLNTLAFFILSNLGVFATGSYGFTLEGFVSCYVMALPFVSAAFVGDVVFATALFGGKALFLHMQKRQAENAQAA</sequence>
<keyword evidence="3" id="KW-1185">Reference proteome</keyword>
<dbReference type="AlphaFoldDB" id="A0A919APU5"/>
<comment type="caution">
    <text evidence="2">The sequence shown here is derived from an EMBL/GenBank/DDBJ whole genome shotgun (WGS) entry which is preliminary data.</text>
</comment>
<feature type="transmembrane region" description="Helical" evidence="1">
    <location>
        <begin position="6"/>
        <end position="33"/>
    </location>
</feature>
<feature type="transmembrane region" description="Helical" evidence="1">
    <location>
        <begin position="88"/>
        <end position="109"/>
    </location>
</feature>
<dbReference type="RefSeq" id="WP_191250950.1">
    <property type="nucleotide sequence ID" value="NZ_BNCI01000001.1"/>
</dbReference>